<feature type="domain" description="SGNH hydrolase-type esterase" evidence="2">
    <location>
        <begin position="78"/>
        <end position="253"/>
    </location>
</feature>
<evidence type="ECO:0000259" key="2">
    <source>
        <dbReference type="Pfam" id="PF13472"/>
    </source>
</evidence>
<organism evidence="3 4">
    <name type="scientific">Ruminococcus hominis</name>
    <dbReference type="NCBI Taxonomy" id="2763065"/>
    <lineage>
        <taxon>Bacteria</taxon>
        <taxon>Bacillati</taxon>
        <taxon>Bacillota</taxon>
        <taxon>Clostridia</taxon>
        <taxon>Eubacteriales</taxon>
        <taxon>Oscillospiraceae</taxon>
        <taxon>Ruminococcus</taxon>
    </lineage>
</organism>
<dbReference type="Pfam" id="PF13472">
    <property type="entry name" value="Lipase_GDSL_2"/>
    <property type="match status" value="1"/>
</dbReference>
<accession>A0ABR7G5C0</accession>
<dbReference type="GO" id="GO:0016787">
    <property type="term" value="F:hydrolase activity"/>
    <property type="evidence" value="ECO:0007669"/>
    <property type="project" value="UniProtKB-KW"/>
</dbReference>
<comment type="caution">
    <text evidence="3">The sequence shown here is derived from an EMBL/GenBank/DDBJ whole genome shotgun (WGS) entry which is preliminary data.</text>
</comment>
<dbReference type="SUPFAM" id="SSF52266">
    <property type="entry name" value="SGNH hydrolase"/>
    <property type="match status" value="1"/>
</dbReference>
<feature type="transmembrane region" description="Helical" evidence="1">
    <location>
        <begin position="12"/>
        <end position="37"/>
    </location>
</feature>
<dbReference type="InterPro" id="IPR013830">
    <property type="entry name" value="SGNH_hydro"/>
</dbReference>
<proteinExistence type="predicted"/>
<protein>
    <submittedName>
        <fullName evidence="3">SGNH/GDSL hydrolase family protein</fullName>
    </submittedName>
</protein>
<evidence type="ECO:0000313" key="4">
    <source>
        <dbReference type="Proteomes" id="UP000631576"/>
    </source>
</evidence>
<gene>
    <name evidence="3" type="ORF">H8S40_03395</name>
</gene>
<reference evidence="3 4" key="1">
    <citation type="submission" date="2020-08" db="EMBL/GenBank/DDBJ databases">
        <title>Genome public.</title>
        <authorList>
            <person name="Liu C."/>
            <person name="Sun Q."/>
        </authorList>
    </citation>
    <scope>NUCLEOTIDE SEQUENCE [LARGE SCALE GENOMIC DNA]</scope>
    <source>
        <strain evidence="3 4">NSJ-13</strain>
    </source>
</reference>
<evidence type="ECO:0000256" key="1">
    <source>
        <dbReference type="SAM" id="Phobius"/>
    </source>
</evidence>
<name>A0ABR7G5C0_9FIRM</name>
<keyword evidence="4" id="KW-1185">Reference proteome</keyword>
<dbReference type="InterPro" id="IPR036514">
    <property type="entry name" value="SGNH_hydro_sf"/>
</dbReference>
<keyword evidence="3" id="KW-0378">Hydrolase</keyword>
<dbReference type="EMBL" id="JACOPE010000001">
    <property type="protein sequence ID" value="MBC5682624.1"/>
    <property type="molecule type" value="Genomic_DNA"/>
</dbReference>
<evidence type="ECO:0000313" key="3">
    <source>
        <dbReference type="EMBL" id="MBC5682624.1"/>
    </source>
</evidence>
<dbReference type="CDD" id="cd00229">
    <property type="entry name" value="SGNH_hydrolase"/>
    <property type="match status" value="1"/>
</dbReference>
<keyword evidence="1" id="KW-0812">Transmembrane</keyword>
<keyword evidence="1" id="KW-1133">Transmembrane helix</keyword>
<dbReference type="Gene3D" id="3.40.50.1110">
    <property type="entry name" value="SGNH hydrolase"/>
    <property type="match status" value="1"/>
</dbReference>
<keyword evidence="1" id="KW-0472">Membrane</keyword>
<sequence>MQKNKKKINKKIILIIIAVLLILQIGWIAFSGMQWGWGPFAKLHDIKMSKLPGNDEKYALNQTEENVHDELQGKKIIFLGSSVTYGASAKGVSFADYIGKRNQAEVVKEAVSGTTLVDNGANSYISRLKKIKEAQADLFICQLSTNDASQKKELGMIGESKELDSFDTETVSGAIEYIICYAKETWDCPVMFYTNPRYDSAEYEEMVQLLLQIQKKWGIGVIDLWNDAEFNELTDEECSLYMADKIHPTQAGYLEWWTPYMEEKMEEYLADQKSK</sequence>
<dbReference type="Proteomes" id="UP000631576">
    <property type="component" value="Unassembled WGS sequence"/>
</dbReference>
<dbReference type="RefSeq" id="WP_118724826.1">
    <property type="nucleotide sequence ID" value="NZ_JACOPE010000001.1"/>
</dbReference>